<feature type="transmembrane region" description="Helical" evidence="1">
    <location>
        <begin position="178"/>
        <end position="196"/>
    </location>
</feature>
<proteinExistence type="predicted"/>
<feature type="transmembrane region" description="Helical" evidence="1">
    <location>
        <begin position="156"/>
        <end position="172"/>
    </location>
</feature>
<sequence length="338" mass="39791">MSFENRPEMMLASLGLWSFLCIYTAKNKNWKIVLAAILAGLAVLAHLNGVIYLIAGVATLIYLKQYRQAVIFALIGGLTASAYFIDVLQAENGLSVWYYQFRNDPATQSTFGLWPKLFVMLTYLKVFFIPLENLALSLLFVFMLWQQRKYILELPVDLRIYAVCLFVAFWLITKRNTAYYMILFIPFMLLILYELYRLKPFVNKKLKGVLIIYFIIGTYGMAQIIYKNLSLDYLPQAYTKLRGHIPVNELGLVPITFFFNEYEHYPNLLNHENYGYYDTHSSDPVKEITNWSHKKNVGFILFDYKYRPEYFHPKPNTKQIPFYRLSFYDGRFAVYTRN</sequence>
<feature type="transmembrane region" description="Helical" evidence="1">
    <location>
        <begin position="37"/>
        <end position="63"/>
    </location>
</feature>
<feature type="transmembrane region" description="Helical" evidence="1">
    <location>
        <begin position="208"/>
        <end position="226"/>
    </location>
</feature>
<reference evidence="2 3" key="1">
    <citation type="submission" date="2019-06" db="EMBL/GenBank/DDBJ databases">
        <title>Spirosoma utsteinense sp. nov. isolated from Antarctic ice-free soils.</title>
        <authorList>
            <person name="Tahon G."/>
        </authorList>
    </citation>
    <scope>NUCLEOTIDE SEQUENCE [LARGE SCALE GENOMIC DNA]</scope>
    <source>
        <strain evidence="2 3">LMG 31447</strain>
    </source>
</reference>
<feature type="transmembrane region" description="Helical" evidence="1">
    <location>
        <begin position="123"/>
        <end position="144"/>
    </location>
</feature>
<keyword evidence="3" id="KW-1185">Reference proteome</keyword>
<comment type="caution">
    <text evidence="2">The sequence shown here is derived from an EMBL/GenBank/DDBJ whole genome shotgun (WGS) entry which is preliminary data.</text>
</comment>
<keyword evidence="1" id="KW-0472">Membrane</keyword>
<feature type="transmembrane region" description="Helical" evidence="1">
    <location>
        <begin position="70"/>
        <end position="90"/>
    </location>
</feature>
<dbReference type="RefSeq" id="WP_186737620.1">
    <property type="nucleotide sequence ID" value="NZ_VFIA01000012.1"/>
</dbReference>
<keyword evidence="1" id="KW-1133">Transmembrane helix</keyword>
<name>A0ABR6W5E8_9BACT</name>
<evidence type="ECO:0000256" key="1">
    <source>
        <dbReference type="SAM" id="Phobius"/>
    </source>
</evidence>
<keyword evidence="1" id="KW-0812">Transmembrane</keyword>
<organism evidence="2 3">
    <name type="scientific">Spirosoma utsteinense</name>
    <dbReference type="NCBI Taxonomy" id="2585773"/>
    <lineage>
        <taxon>Bacteria</taxon>
        <taxon>Pseudomonadati</taxon>
        <taxon>Bacteroidota</taxon>
        <taxon>Cytophagia</taxon>
        <taxon>Cytophagales</taxon>
        <taxon>Cytophagaceae</taxon>
        <taxon>Spirosoma</taxon>
    </lineage>
</organism>
<accession>A0ABR6W5E8</accession>
<evidence type="ECO:0000313" key="2">
    <source>
        <dbReference type="EMBL" id="MBC3791834.1"/>
    </source>
</evidence>
<protein>
    <submittedName>
        <fullName evidence="2">4-amino-4-deoxy-L-arabinose transferase-like glycosyltransferase</fullName>
    </submittedName>
</protein>
<dbReference type="EMBL" id="VFIA01000012">
    <property type="protein sequence ID" value="MBC3791834.1"/>
    <property type="molecule type" value="Genomic_DNA"/>
</dbReference>
<dbReference type="Proteomes" id="UP000700732">
    <property type="component" value="Unassembled WGS sequence"/>
</dbReference>
<evidence type="ECO:0000313" key="3">
    <source>
        <dbReference type="Proteomes" id="UP000700732"/>
    </source>
</evidence>
<gene>
    <name evidence="2" type="ORF">FH603_2342</name>
</gene>